<dbReference type="KEGG" id="hje:HacjB3_05205"/>
<dbReference type="eggNOG" id="ENOG502N5X5">
    <property type="taxonomic scope" value="Archaea"/>
</dbReference>
<name>D8J9M0_HALJB</name>
<keyword evidence="4" id="KW-1185">Reference proteome</keyword>
<gene>
    <name evidence="1" type="ordered locus">HacjB3_05205</name>
    <name evidence="2" type="ORF">C497_03590</name>
</gene>
<dbReference type="AlphaFoldDB" id="D8J9M0"/>
<sequence>MAAVESPPYVLGRAPIQQMAYARFETKPPTPNGDTGAGYERWRSYEYRPETPGQEKEDVYVSHHRLLAVIACYPIEMPIEEVLEDLKGQDVHHNCPDVDGDRGIPWDNRHDGIEVLDHGEHSSITQAEMRAFAEDIRRERECSSAENATRCERCDTRDGPFGTADGFDGVRCLECAVREADGGPIDMGVGR</sequence>
<reference evidence="2 4" key="2">
    <citation type="journal article" date="2014" name="PLoS Genet.">
        <title>Phylogenetically driven sequencing of extremely halophilic archaea reveals strategies for static and dynamic osmo-response.</title>
        <authorList>
            <person name="Becker E.A."/>
            <person name="Seitzer P.M."/>
            <person name="Tritt A."/>
            <person name="Larsen D."/>
            <person name="Krusor M."/>
            <person name="Yao A.I."/>
            <person name="Wu D."/>
            <person name="Madern D."/>
            <person name="Eisen J.A."/>
            <person name="Darling A.E."/>
            <person name="Facciotti M.T."/>
        </authorList>
    </citation>
    <scope>NUCLEOTIDE SEQUENCE [LARGE SCALE GENOMIC DNA]</scope>
    <source>
        <strain evidence="2">B3</strain>
        <strain evidence="4">DSM 18796 / CECT 7217 / JCM 14584 / KCTC 4019 / B3</strain>
    </source>
</reference>
<evidence type="ECO:0000313" key="2">
    <source>
        <dbReference type="EMBL" id="ELY40148.1"/>
    </source>
</evidence>
<dbReference type="STRING" id="795797.HacjB3_05205"/>
<evidence type="ECO:0000313" key="1">
    <source>
        <dbReference type="EMBL" id="ADJ14432.1"/>
    </source>
</evidence>
<proteinExistence type="predicted"/>
<dbReference type="OrthoDB" id="223711at2157"/>
<dbReference type="HOGENOM" id="CLU_1418648_0_0_2"/>
<dbReference type="EMBL" id="AOHV01000010">
    <property type="protein sequence ID" value="ELY40148.1"/>
    <property type="molecule type" value="Genomic_DNA"/>
</dbReference>
<dbReference type="Proteomes" id="UP000011645">
    <property type="component" value="Unassembled WGS sequence"/>
</dbReference>
<reference evidence="1 3" key="1">
    <citation type="journal article" date="2010" name="J. Bacteriol.">
        <title>Complete genome sequence of Halalkalicoccus jeotgali B3(T), an extremely halophilic archaeon.</title>
        <authorList>
            <person name="Roh S.W."/>
            <person name="Nam Y.D."/>
            <person name="Nam S.H."/>
            <person name="Choi S.H."/>
            <person name="Park H.S."/>
            <person name="Bae J.W."/>
        </authorList>
    </citation>
    <scope>NUCLEOTIDE SEQUENCE [LARGE SCALE GENOMIC DNA]</scope>
    <source>
        <strain evidence="1">B3</strain>
        <strain evidence="3">DSM 18796 / CECT 7217 / JCM 14584 / KCTC 4019 / B3</strain>
    </source>
</reference>
<evidence type="ECO:0000313" key="4">
    <source>
        <dbReference type="Proteomes" id="UP000011645"/>
    </source>
</evidence>
<dbReference type="EMBL" id="CP002062">
    <property type="protein sequence ID" value="ADJ14432.1"/>
    <property type="molecule type" value="Genomic_DNA"/>
</dbReference>
<organism evidence="1 3">
    <name type="scientific">Halalkalicoccus jeotgali (strain DSM 18796 / CECT 7217 / JCM 14584 / KCTC 4019 / B3)</name>
    <dbReference type="NCBI Taxonomy" id="795797"/>
    <lineage>
        <taxon>Archaea</taxon>
        <taxon>Methanobacteriati</taxon>
        <taxon>Methanobacteriota</taxon>
        <taxon>Stenosarchaea group</taxon>
        <taxon>Halobacteria</taxon>
        <taxon>Halobacteriales</taxon>
        <taxon>Halococcaceae</taxon>
        <taxon>Halalkalicoccus</taxon>
    </lineage>
</organism>
<dbReference type="Proteomes" id="UP000000390">
    <property type="component" value="Chromosome"/>
</dbReference>
<protein>
    <submittedName>
        <fullName evidence="1">Uncharacterized protein</fullName>
    </submittedName>
</protein>
<accession>D8J9M0</accession>
<dbReference type="PATRIC" id="fig|795797.18.peg.1046"/>
<dbReference type="GeneID" id="9418845"/>
<evidence type="ECO:0000313" key="3">
    <source>
        <dbReference type="Proteomes" id="UP000000390"/>
    </source>
</evidence>
<dbReference type="RefSeq" id="WP_008414565.1">
    <property type="nucleotide sequence ID" value="NC_014297.1"/>
</dbReference>